<feature type="region of interest" description="Disordered" evidence="1">
    <location>
        <begin position="86"/>
        <end position="120"/>
    </location>
</feature>
<dbReference type="EMBL" id="KE346366">
    <property type="protein sequence ID" value="KJE94247.1"/>
    <property type="molecule type" value="Genomic_DNA"/>
</dbReference>
<protein>
    <submittedName>
        <fullName evidence="2">Uncharacterized protein</fullName>
    </submittedName>
</protein>
<sequence length="120" mass="13553">MRHKTCSISCQSIGCWGTCSAAESAAQEAKRCADWGLLCIDRRNEKLVWKDEQKRIAWSQQLANKRMDRTLRMPFFVTSASDLAVASKGRGRGRGQEGNIGRNLQNKKTEQLETPKIQPE</sequence>
<organism evidence="2 3">
    <name type="scientific">Capsaspora owczarzaki (strain ATCC 30864)</name>
    <dbReference type="NCBI Taxonomy" id="595528"/>
    <lineage>
        <taxon>Eukaryota</taxon>
        <taxon>Filasterea</taxon>
        <taxon>Capsaspora</taxon>
    </lineage>
</organism>
<dbReference type="InParanoid" id="A0A0D2VSV4"/>
<gene>
    <name evidence="2" type="ORF">CAOG_009802</name>
</gene>
<dbReference type="AlphaFoldDB" id="A0A0D2VSV4"/>
<name>A0A0D2VSV4_CAPO3</name>
<reference evidence="3" key="1">
    <citation type="submission" date="2011-02" db="EMBL/GenBank/DDBJ databases">
        <title>The Genome Sequence of Capsaspora owczarzaki ATCC 30864.</title>
        <authorList>
            <person name="Russ C."/>
            <person name="Cuomo C."/>
            <person name="Burger G."/>
            <person name="Gray M.W."/>
            <person name="Holland P.W.H."/>
            <person name="King N."/>
            <person name="Lang F.B.F."/>
            <person name="Roger A.J."/>
            <person name="Ruiz-Trillo I."/>
            <person name="Young S.K."/>
            <person name="Zeng Q."/>
            <person name="Gargeya S."/>
            <person name="Alvarado L."/>
            <person name="Berlin A."/>
            <person name="Chapman S.B."/>
            <person name="Chen Z."/>
            <person name="Freedman E."/>
            <person name="Gellesch M."/>
            <person name="Goldberg J."/>
            <person name="Griggs A."/>
            <person name="Gujja S."/>
            <person name="Heilman E."/>
            <person name="Heiman D."/>
            <person name="Howarth C."/>
            <person name="Mehta T."/>
            <person name="Neiman D."/>
            <person name="Pearson M."/>
            <person name="Roberts A."/>
            <person name="Saif S."/>
            <person name="Shea T."/>
            <person name="Shenoy N."/>
            <person name="Sisk P."/>
            <person name="Stolte C."/>
            <person name="Sykes S."/>
            <person name="White J."/>
            <person name="Yandava C."/>
            <person name="Haas B."/>
            <person name="Nusbaum C."/>
            <person name="Birren B."/>
        </authorList>
    </citation>
    <scope>NUCLEOTIDE SEQUENCE</scope>
    <source>
        <strain evidence="3">ATCC 30864</strain>
    </source>
</reference>
<keyword evidence="3" id="KW-1185">Reference proteome</keyword>
<accession>A0A0D2VSV4</accession>
<dbReference type="Proteomes" id="UP000008743">
    <property type="component" value="Unassembled WGS sequence"/>
</dbReference>
<evidence type="ECO:0000313" key="2">
    <source>
        <dbReference type="EMBL" id="KJE94247.1"/>
    </source>
</evidence>
<evidence type="ECO:0000256" key="1">
    <source>
        <dbReference type="SAM" id="MobiDB-lite"/>
    </source>
</evidence>
<evidence type="ECO:0000313" key="3">
    <source>
        <dbReference type="Proteomes" id="UP000008743"/>
    </source>
</evidence>
<feature type="compositionally biased region" description="Basic and acidic residues" evidence="1">
    <location>
        <begin position="107"/>
        <end position="120"/>
    </location>
</feature>
<proteinExistence type="predicted"/>